<dbReference type="Pfam" id="PF00004">
    <property type="entry name" value="AAA"/>
    <property type="match status" value="1"/>
</dbReference>
<comment type="caution">
    <text evidence="20">The sequence shown here is derived from an EMBL/GenBank/DDBJ whole genome shotgun (WGS) entry which is preliminary data.</text>
</comment>
<gene>
    <name evidence="10 20" type="primary">lon</name>
    <name evidence="20" type="ORF">COW36_14820</name>
</gene>
<dbReference type="GO" id="GO:0004252">
    <property type="term" value="F:serine-type endopeptidase activity"/>
    <property type="evidence" value="ECO:0007669"/>
    <property type="project" value="UniProtKB-UniRule"/>
</dbReference>
<dbReference type="PROSITE" id="PS51787">
    <property type="entry name" value="LON_N"/>
    <property type="match status" value="1"/>
</dbReference>
<dbReference type="HAMAP" id="MF_01973">
    <property type="entry name" value="lon_bact"/>
    <property type="match status" value="1"/>
</dbReference>
<dbReference type="InterPro" id="IPR003111">
    <property type="entry name" value="Lon_prtase_N"/>
</dbReference>
<feature type="active site" evidence="10 12">
    <location>
        <position position="753"/>
    </location>
</feature>
<dbReference type="Pfam" id="PF22667">
    <property type="entry name" value="Lon_lid"/>
    <property type="match status" value="1"/>
</dbReference>
<dbReference type="FunFam" id="1.20.5.5270:FF:000001">
    <property type="entry name" value="Lon protease homolog, mitochondrial"/>
    <property type="match status" value="1"/>
</dbReference>
<dbReference type="InterPro" id="IPR027417">
    <property type="entry name" value="P-loop_NTPase"/>
</dbReference>
<dbReference type="Gene3D" id="3.40.50.300">
    <property type="entry name" value="P-loop containing nucleotide triphosphate hydrolases"/>
    <property type="match status" value="1"/>
</dbReference>
<evidence type="ECO:0000256" key="6">
    <source>
        <dbReference type="ARBA" id="ARBA00022825"/>
    </source>
</evidence>
<keyword evidence="2 10" id="KW-0963">Cytoplasm</keyword>
<evidence type="ECO:0000256" key="3">
    <source>
        <dbReference type="ARBA" id="ARBA00022670"/>
    </source>
</evidence>
<keyword evidence="7 10" id="KW-0067">ATP-binding</keyword>
<dbReference type="EMBL" id="PFFQ01000041">
    <property type="protein sequence ID" value="PIW15985.1"/>
    <property type="molecule type" value="Genomic_DNA"/>
</dbReference>
<evidence type="ECO:0000256" key="2">
    <source>
        <dbReference type="ARBA" id="ARBA00022490"/>
    </source>
</evidence>
<name>A0A2M7G2P6_9BACT</name>
<dbReference type="Pfam" id="PF05362">
    <property type="entry name" value="Lon_C"/>
    <property type="match status" value="1"/>
</dbReference>
<evidence type="ECO:0000256" key="4">
    <source>
        <dbReference type="ARBA" id="ARBA00022741"/>
    </source>
</evidence>
<dbReference type="InterPro" id="IPR004815">
    <property type="entry name" value="Lon_bac/euk-typ"/>
</dbReference>
<keyword evidence="3 10" id="KW-0645">Protease</keyword>
<comment type="induction">
    <text evidence="10">By heat shock.</text>
</comment>
<dbReference type="InterPro" id="IPR014721">
    <property type="entry name" value="Ribsml_uS5_D2-typ_fold_subgr"/>
</dbReference>
<dbReference type="Pfam" id="PF02190">
    <property type="entry name" value="LON_substr_bdg"/>
    <property type="match status" value="1"/>
</dbReference>
<comment type="similarity">
    <text evidence="10 11 14 15">Belongs to the peptidase S16 family.</text>
</comment>
<dbReference type="GO" id="GO:0004176">
    <property type="term" value="F:ATP-dependent peptidase activity"/>
    <property type="evidence" value="ECO:0007669"/>
    <property type="project" value="UniProtKB-UniRule"/>
</dbReference>
<evidence type="ECO:0000256" key="8">
    <source>
        <dbReference type="ARBA" id="ARBA00023016"/>
    </source>
</evidence>
<dbReference type="PROSITE" id="PS01046">
    <property type="entry name" value="LON_SER"/>
    <property type="match status" value="1"/>
</dbReference>
<dbReference type="Proteomes" id="UP000231019">
    <property type="component" value="Unassembled WGS sequence"/>
</dbReference>
<evidence type="ECO:0000256" key="10">
    <source>
        <dbReference type="HAMAP-Rule" id="MF_01973"/>
    </source>
</evidence>
<accession>A0A2M7G2P6</accession>
<dbReference type="InterPro" id="IPR046336">
    <property type="entry name" value="Lon_prtase_N_sf"/>
</dbReference>
<feature type="compositionally biased region" description="Polar residues" evidence="17">
    <location>
        <begin position="1"/>
        <end position="10"/>
    </location>
</feature>
<protein>
    <recommendedName>
        <fullName evidence="10 11">Lon protease</fullName>
        <ecNumber evidence="10 11">3.4.21.53</ecNumber>
    </recommendedName>
    <alternativeName>
        <fullName evidence="10">ATP-dependent protease La</fullName>
    </alternativeName>
</protein>
<dbReference type="CDD" id="cd19500">
    <property type="entry name" value="RecA-like_Lon"/>
    <property type="match status" value="1"/>
</dbReference>
<evidence type="ECO:0000256" key="1">
    <source>
        <dbReference type="ARBA" id="ARBA00004496"/>
    </source>
</evidence>
<evidence type="ECO:0000259" key="19">
    <source>
        <dbReference type="PROSITE" id="PS51787"/>
    </source>
</evidence>
<evidence type="ECO:0000256" key="16">
    <source>
        <dbReference type="SAM" id="Coils"/>
    </source>
</evidence>
<comment type="function">
    <text evidence="10">ATP-dependent serine protease that mediates the selective degradation of mutant and abnormal proteins as well as certain short-lived regulatory proteins. Required for cellular homeostasis and for survival from DNA damage and developmental changes induced by stress. Degrades polypeptides processively to yield small peptide fragments that are 5 to 10 amino acids long. Binds to DNA in a double-stranded, site-specific manner.</text>
</comment>
<evidence type="ECO:0000313" key="21">
    <source>
        <dbReference type="Proteomes" id="UP000231019"/>
    </source>
</evidence>
<dbReference type="SUPFAM" id="SSF54211">
    <property type="entry name" value="Ribosomal protein S5 domain 2-like"/>
    <property type="match status" value="1"/>
</dbReference>
<comment type="subunit">
    <text evidence="10 11">Homohexamer. Organized in a ring with a central cavity.</text>
</comment>
<keyword evidence="16" id="KW-0175">Coiled coil</keyword>
<evidence type="ECO:0000259" key="18">
    <source>
        <dbReference type="PROSITE" id="PS51786"/>
    </source>
</evidence>
<feature type="binding site" evidence="10 13">
    <location>
        <begin position="386"/>
        <end position="393"/>
    </location>
    <ligand>
        <name>ATP</name>
        <dbReference type="ChEBI" id="CHEBI:30616"/>
    </ligand>
</feature>
<evidence type="ECO:0000256" key="9">
    <source>
        <dbReference type="ARBA" id="ARBA00050665"/>
    </source>
</evidence>
<dbReference type="AlphaFoldDB" id="A0A2M7G2P6"/>
<dbReference type="PROSITE" id="PS51786">
    <property type="entry name" value="LON_PROTEOLYTIC"/>
    <property type="match status" value="1"/>
</dbReference>
<evidence type="ECO:0000256" key="14">
    <source>
        <dbReference type="PROSITE-ProRule" id="PRU01122"/>
    </source>
</evidence>
<dbReference type="InterPro" id="IPR020568">
    <property type="entry name" value="Ribosomal_Su5_D2-typ_SF"/>
</dbReference>
<evidence type="ECO:0000256" key="11">
    <source>
        <dbReference type="PIRNR" id="PIRNR001174"/>
    </source>
</evidence>
<dbReference type="PRINTS" id="PR00830">
    <property type="entry name" value="ENDOLAPTASE"/>
</dbReference>
<evidence type="ECO:0000256" key="12">
    <source>
        <dbReference type="PIRSR" id="PIRSR001174-1"/>
    </source>
</evidence>
<dbReference type="SUPFAM" id="SSF88697">
    <property type="entry name" value="PUA domain-like"/>
    <property type="match status" value="1"/>
</dbReference>
<comment type="catalytic activity">
    <reaction evidence="9 10 11 14">
        <text>Hydrolysis of proteins in presence of ATP.</text>
        <dbReference type="EC" id="3.4.21.53"/>
    </reaction>
</comment>
<dbReference type="GO" id="GO:0005524">
    <property type="term" value="F:ATP binding"/>
    <property type="evidence" value="ECO:0007669"/>
    <property type="project" value="UniProtKB-UniRule"/>
</dbReference>
<dbReference type="EC" id="3.4.21.53" evidence="10 11"/>
<dbReference type="Gene3D" id="1.20.58.1480">
    <property type="match status" value="1"/>
</dbReference>
<evidence type="ECO:0000256" key="15">
    <source>
        <dbReference type="RuleBase" id="RU000591"/>
    </source>
</evidence>
<organism evidence="20 21">
    <name type="scientific">bacterium (Candidatus Blackallbacteria) CG17_big_fil_post_rev_8_21_14_2_50_48_46</name>
    <dbReference type="NCBI Taxonomy" id="2014261"/>
    <lineage>
        <taxon>Bacteria</taxon>
        <taxon>Candidatus Blackallbacteria</taxon>
    </lineage>
</organism>
<dbReference type="Gene3D" id="1.20.5.5270">
    <property type="match status" value="1"/>
</dbReference>
<dbReference type="PIRSF" id="PIRSF001174">
    <property type="entry name" value="Lon_proteas"/>
    <property type="match status" value="1"/>
</dbReference>
<evidence type="ECO:0000256" key="17">
    <source>
        <dbReference type="SAM" id="MobiDB-lite"/>
    </source>
</evidence>
<keyword evidence="8 10" id="KW-0346">Stress response</keyword>
<evidence type="ECO:0000256" key="5">
    <source>
        <dbReference type="ARBA" id="ARBA00022801"/>
    </source>
</evidence>
<dbReference type="InterPro" id="IPR027065">
    <property type="entry name" value="Lon_Prtase"/>
</dbReference>
<dbReference type="InterPro" id="IPR027543">
    <property type="entry name" value="Lon_bac"/>
</dbReference>
<proteinExistence type="evidence at transcript level"/>
<keyword evidence="6 10" id="KW-0720">Serine protease</keyword>
<dbReference type="NCBIfam" id="TIGR00763">
    <property type="entry name" value="lon"/>
    <property type="match status" value="1"/>
</dbReference>
<dbReference type="InterPro" id="IPR008268">
    <property type="entry name" value="Peptidase_S16_AS"/>
</dbReference>
<dbReference type="GO" id="GO:0006515">
    <property type="term" value="P:protein quality control for misfolded or incompletely synthesized proteins"/>
    <property type="evidence" value="ECO:0007669"/>
    <property type="project" value="UniProtKB-UniRule"/>
</dbReference>
<dbReference type="InterPro" id="IPR003959">
    <property type="entry name" value="ATPase_AAA_core"/>
</dbReference>
<dbReference type="InterPro" id="IPR003593">
    <property type="entry name" value="AAA+_ATPase"/>
</dbReference>
<sequence>MSTNLANEPTLTHEESPPESPAKDLILVSEILPDTLNILPFEPRPIFPNVLTPFTFSGDHYIELLKDAWENQNRMFGVALVKHENPESFFQSELYEVGTILKIYKVNVPAEGIVQVLAQGLQRFSCVRVKQKEPFQRWEVKYHYDAEIKPNDEQKAYALAITSAVKELLRLSPVMQESVKMMLSQMTYDNVVTLMDVVSSILGSDPEKLQDLLATFDLTRRSEKLLLLLKEELEVMKIQEKIQQQITEKVNKQQKDFFLREQLKAIKKELGMEKDDKTTEIEKFENRLKDLVLSEEADKVIHEELDKLGMMETHSPEYQVTRNYLDTLTGLPWGKYSKDNLNIGKARRILNSSHYGLDEVKKTILELISTIRKRGSLTGQILCLVGPPGVGKTSIGRSIAEALNREFFRFSLGGMRDEAEIKGHRRTYIGALPGKIIQAVKRAGTANPVIMLDEIDKLGASFRGDPASALLEVLDPEQNVDYLDHYLDVRFDLSKVLFITTANQLDTIPGPLLDRMEVIRLSGYILEEKLQIAKKYLIPRQREEHGIDEAEVQISEGALRRIIDRYAREAGVRNLENQLKKIMSAITLRMAEKKETQFKISSREVEKYLGKPRFTAEEVYPESVPGVTIGLAWTAMGGAILHIEAAALKAKGGGFKQTGQLGDVMKESTQIAYTCVRALLDHDKAHKNFFEQHQIHLHVPEGATPKDGPSAGITMALALYSLATGQAIPCRLGMTGELTLTGKVLPIGGLREKTIAAKRAEVYELIFPEANRRDYEELPAYIRKGLTIHFVKEFKQVLELAYGA</sequence>
<dbReference type="InterPro" id="IPR015947">
    <property type="entry name" value="PUA-like_sf"/>
</dbReference>
<reference evidence="20 21" key="1">
    <citation type="submission" date="2017-09" db="EMBL/GenBank/DDBJ databases">
        <title>Depth-based differentiation of microbial function through sediment-hosted aquifers and enrichment of novel symbionts in the deep terrestrial subsurface.</title>
        <authorList>
            <person name="Probst A.J."/>
            <person name="Ladd B."/>
            <person name="Jarett J.K."/>
            <person name="Geller-Mcgrath D.E."/>
            <person name="Sieber C.M."/>
            <person name="Emerson J.B."/>
            <person name="Anantharaman K."/>
            <person name="Thomas B.C."/>
            <person name="Malmstrom R."/>
            <person name="Stieglmeier M."/>
            <person name="Klingl A."/>
            <person name="Woyke T."/>
            <person name="Ryan C.M."/>
            <person name="Banfield J.F."/>
        </authorList>
    </citation>
    <scope>NUCLEOTIDE SEQUENCE [LARGE SCALE GENOMIC DNA]</scope>
    <source>
        <strain evidence="20">CG17_big_fil_post_rev_8_21_14_2_50_48_46</strain>
    </source>
</reference>
<dbReference type="FunFam" id="3.40.50.300:FF:000021">
    <property type="entry name" value="Lon protease homolog"/>
    <property type="match status" value="1"/>
</dbReference>
<evidence type="ECO:0000256" key="7">
    <source>
        <dbReference type="ARBA" id="ARBA00022840"/>
    </source>
</evidence>
<dbReference type="PANTHER" id="PTHR43718">
    <property type="entry name" value="LON PROTEASE"/>
    <property type="match status" value="1"/>
</dbReference>
<dbReference type="InterPro" id="IPR008269">
    <property type="entry name" value="Lon_proteolytic"/>
</dbReference>
<evidence type="ECO:0000256" key="13">
    <source>
        <dbReference type="PIRSR" id="PIRSR001174-2"/>
    </source>
</evidence>
<feature type="coiled-coil region" evidence="16">
    <location>
        <begin position="267"/>
        <end position="294"/>
    </location>
</feature>
<dbReference type="GO" id="GO:0005737">
    <property type="term" value="C:cytoplasm"/>
    <property type="evidence" value="ECO:0007669"/>
    <property type="project" value="UniProtKB-SubCell"/>
</dbReference>
<evidence type="ECO:0000313" key="20">
    <source>
        <dbReference type="EMBL" id="PIW15985.1"/>
    </source>
</evidence>
<dbReference type="SMART" id="SM00464">
    <property type="entry name" value="LON"/>
    <property type="match status" value="1"/>
</dbReference>
<keyword evidence="4 10" id="KW-0547">Nucleotide-binding</keyword>
<feature type="active site" evidence="10 12">
    <location>
        <position position="710"/>
    </location>
</feature>
<feature type="domain" description="Lon proteolytic" evidence="18">
    <location>
        <begin position="622"/>
        <end position="804"/>
    </location>
</feature>
<comment type="subcellular location">
    <subcellularLocation>
        <location evidence="1 10 11">Cytoplasm</location>
    </subcellularLocation>
</comment>
<dbReference type="GO" id="GO:0043565">
    <property type="term" value="F:sequence-specific DNA binding"/>
    <property type="evidence" value="ECO:0007669"/>
    <property type="project" value="UniProtKB-UniRule"/>
</dbReference>
<dbReference type="SMART" id="SM00382">
    <property type="entry name" value="AAA"/>
    <property type="match status" value="1"/>
</dbReference>
<dbReference type="GO" id="GO:0034605">
    <property type="term" value="P:cellular response to heat"/>
    <property type="evidence" value="ECO:0007669"/>
    <property type="project" value="UniProtKB-UniRule"/>
</dbReference>
<dbReference type="InterPro" id="IPR054594">
    <property type="entry name" value="Lon_lid"/>
</dbReference>
<feature type="region of interest" description="Disordered" evidence="17">
    <location>
        <begin position="1"/>
        <end position="21"/>
    </location>
</feature>
<dbReference type="SUPFAM" id="SSF52540">
    <property type="entry name" value="P-loop containing nucleoside triphosphate hydrolases"/>
    <property type="match status" value="1"/>
</dbReference>
<keyword evidence="5 10" id="KW-0378">Hydrolase</keyword>
<dbReference type="Gene3D" id="3.30.230.10">
    <property type="match status" value="1"/>
</dbReference>
<dbReference type="GO" id="GO:0016887">
    <property type="term" value="F:ATP hydrolysis activity"/>
    <property type="evidence" value="ECO:0007669"/>
    <property type="project" value="UniProtKB-UniRule"/>
</dbReference>
<feature type="domain" description="Lon N-terminal" evidence="19">
    <location>
        <begin position="36"/>
        <end position="233"/>
    </location>
</feature>
<dbReference type="Gene3D" id="1.10.8.60">
    <property type="match status" value="1"/>
</dbReference>
<dbReference type="PANTHER" id="PTHR43718:SF2">
    <property type="entry name" value="LON PROTEASE HOMOLOG, MITOCHONDRIAL"/>
    <property type="match status" value="1"/>
</dbReference>
<dbReference type="Gene3D" id="2.30.130.40">
    <property type="entry name" value="LON domain-like"/>
    <property type="match status" value="1"/>
</dbReference>